<accession>A0A8H4VVF5</accession>
<gene>
    <name evidence="8" type="ORF">G7Y89_g14042</name>
</gene>
<feature type="transmembrane region" description="Helical" evidence="6">
    <location>
        <begin position="824"/>
        <end position="845"/>
    </location>
</feature>
<dbReference type="PANTHER" id="PTHR23501:SF198">
    <property type="entry name" value="AZOLE RESISTANCE PROTEIN 1-RELATED"/>
    <property type="match status" value="1"/>
</dbReference>
<feature type="transmembrane region" description="Helical" evidence="6">
    <location>
        <begin position="429"/>
        <end position="450"/>
    </location>
</feature>
<name>A0A8H4VVF5_9HELO</name>
<dbReference type="Proteomes" id="UP000566819">
    <property type="component" value="Unassembled WGS sequence"/>
</dbReference>
<feature type="transmembrane region" description="Helical" evidence="6">
    <location>
        <begin position="120"/>
        <end position="138"/>
    </location>
</feature>
<evidence type="ECO:0000256" key="1">
    <source>
        <dbReference type="ARBA" id="ARBA00004141"/>
    </source>
</evidence>
<dbReference type="Pfam" id="PF07690">
    <property type="entry name" value="MFS_1"/>
    <property type="match status" value="1"/>
</dbReference>
<evidence type="ECO:0000256" key="6">
    <source>
        <dbReference type="SAM" id="Phobius"/>
    </source>
</evidence>
<evidence type="ECO:0000256" key="2">
    <source>
        <dbReference type="ARBA" id="ARBA00022692"/>
    </source>
</evidence>
<reference evidence="8 9" key="1">
    <citation type="submission" date="2020-03" db="EMBL/GenBank/DDBJ databases">
        <title>Draft Genome Sequence of Cudoniella acicularis.</title>
        <authorList>
            <person name="Buettner E."/>
            <person name="Kellner H."/>
        </authorList>
    </citation>
    <scope>NUCLEOTIDE SEQUENCE [LARGE SCALE GENOMIC DNA]</scope>
    <source>
        <strain evidence="8 9">DSM 108380</strain>
    </source>
</reference>
<evidence type="ECO:0000256" key="5">
    <source>
        <dbReference type="SAM" id="MobiDB-lite"/>
    </source>
</evidence>
<feature type="transmembrane region" description="Helical" evidence="6">
    <location>
        <begin position="372"/>
        <end position="393"/>
    </location>
</feature>
<dbReference type="Gene3D" id="1.20.1250.20">
    <property type="entry name" value="MFS general substrate transporter like domains"/>
    <property type="match status" value="1"/>
</dbReference>
<evidence type="ECO:0000256" key="4">
    <source>
        <dbReference type="ARBA" id="ARBA00023136"/>
    </source>
</evidence>
<evidence type="ECO:0000313" key="8">
    <source>
        <dbReference type="EMBL" id="KAF4624131.1"/>
    </source>
</evidence>
<feature type="transmembrane region" description="Helical" evidence="6">
    <location>
        <begin position="338"/>
        <end position="360"/>
    </location>
</feature>
<evidence type="ECO:0000259" key="7">
    <source>
        <dbReference type="PROSITE" id="PS50850"/>
    </source>
</evidence>
<keyword evidence="9" id="KW-1185">Reference proteome</keyword>
<dbReference type="CDD" id="cd17502">
    <property type="entry name" value="MFS_Azr1_MDR_like"/>
    <property type="match status" value="1"/>
</dbReference>
<dbReference type="GO" id="GO:0022857">
    <property type="term" value="F:transmembrane transporter activity"/>
    <property type="evidence" value="ECO:0007669"/>
    <property type="project" value="InterPro"/>
</dbReference>
<dbReference type="FunFam" id="1.20.1250.20:FF:000196">
    <property type="entry name" value="MFS toxin efflux pump (AflT)"/>
    <property type="match status" value="1"/>
</dbReference>
<keyword evidence="3 6" id="KW-1133">Transmembrane helix</keyword>
<dbReference type="InterPro" id="IPR036259">
    <property type="entry name" value="MFS_trans_sf"/>
</dbReference>
<protein>
    <recommendedName>
        <fullName evidence="7">Major facilitator superfamily (MFS) profile domain-containing protein</fullName>
    </recommendedName>
</protein>
<feature type="domain" description="Major facilitator superfamily (MFS) profile" evidence="7">
    <location>
        <begin position="55"/>
        <end position="535"/>
    </location>
</feature>
<feature type="transmembrane region" description="Helical" evidence="6">
    <location>
        <begin position="52"/>
        <end position="78"/>
    </location>
</feature>
<dbReference type="GO" id="GO:0005886">
    <property type="term" value="C:plasma membrane"/>
    <property type="evidence" value="ECO:0007669"/>
    <property type="project" value="TreeGrafter"/>
</dbReference>
<feature type="transmembrane region" description="Helical" evidence="6">
    <location>
        <begin position="144"/>
        <end position="165"/>
    </location>
</feature>
<proteinExistence type="predicted"/>
<comment type="caution">
    <text evidence="8">The sequence shown here is derived from an EMBL/GenBank/DDBJ whole genome shotgun (WGS) entry which is preliminary data.</text>
</comment>
<feature type="region of interest" description="Disordered" evidence="5">
    <location>
        <begin position="1"/>
        <end position="43"/>
    </location>
</feature>
<feature type="transmembrane region" description="Helical" evidence="6">
    <location>
        <begin position="226"/>
        <end position="248"/>
    </location>
</feature>
<dbReference type="OrthoDB" id="9451547at2759"/>
<dbReference type="InterPro" id="IPR020846">
    <property type="entry name" value="MFS_dom"/>
</dbReference>
<feature type="transmembrane region" description="Helical" evidence="6">
    <location>
        <begin position="462"/>
        <end position="481"/>
    </location>
</feature>
<evidence type="ECO:0000256" key="3">
    <source>
        <dbReference type="ARBA" id="ARBA00022989"/>
    </source>
</evidence>
<dbReference type="PROSITE" id="PS50850">
    <property type="entry name" value="MFS"/>
    <property type="match status" value="1"/>
</dbReference>
<feature type="transmembrane region" description="Helical" evidence="6">
    <location>
        <begin position="716"/>
        <end position="737"/>
    </location>
</feature>
<feature type="transmembrane region" description="Helical" evidence="6">
    <location>
        <begin position="616"/>
        <end position="635"/>
    </location>
</feature>
<feature type="compositionally biased region" description="Polar residues" evidence="5">
    <location>
        <begin position="1"/>
        <end position="14"/>
    </location>
</feature>
<feature type="transmembrane region" description="Helical" evidence="6">
    <location>
        <begin position="795"/>
        <end position="812"/>
    </location>
</feature>
<dbReference type="AlphaFoldDB" id="A0A8H4VVF5"/>
<keyword evidence="4 6" id="KW-0472">Membrane</keyword>
<feature type="transmembrane region" description="Helical" evidence="6">
    <location>
        <begin position="298"/>
        <end position="318"/>
    </location>
</feature>
<keyword evidence="2 6" id="KW-0812">Transmembrane</keyword>
<feature type="transmembrane region" description="Helical" evidence="6">
    <location>
        <begin position="743"/>
        <end position="766"/>
    </location>
</feature>
<dbReference type="SUPFAM" id="SSF103473">
    <property type="entry name" value="MFS general substrate transporter"/>
    <property type="match status" value="1"/>
</dbReference>
<dbReference type="EMBL" id="JAAMPI010001761">
    <property type="protein sequence ID" value="KAF4624131.1"/>
    <property type="molecule type" value="Genomic_DNA"/>
</dbReference>
<dbReference type="InterPro" id="IPR011701">
    <property type="entry name" value="MFS"/>
</dbReference>
<dbReference type="PANTHER" id="PTHR23501">
    <property type="entry name" value="MAJOR FACILITATOR SUPERFAMILY"/>
    <property type="match status" value="1"/>
</dbReference>
<feature type="transmembrane region" description="Helical" evidence="6">
    <location>
        <begin position="399"/>
        <end position="417"/>
    </location>
</feature>
<comment type="subcellular location">
    <subcellularLocation>
        <location evidence="1">Membrane</location>
        <topology evidence="1">Multi-pass membrane protein</topology>
    </subcellularLocation>
</comment>
<feature type="transmembrane region" description="Helical" evidence="6">
    <location>
        <begin position="579"/>
        <end position="600"/>
    </location>
</feature>
<feature type="transmembrane region" description="Helical" evidence="6">
    <location>
        <begin position="268"/>
        <end position="286"/>
    </location>
</feature>
<organism evidence="8 9">
    <name type="scientific">Cudoniella acicularis</name>
    <dbReference type="NCBI Taxonomy" id="354080"/>
    <lineage>
        <taxon>Eukaryota</taxon>
        <taxon>Fungi</taxon>
        <taxon>Dikarya</taxon>
        <taxon>Ascomycota</taxon>
        <taxon>Pezizomycotina</taxon>
        <taxon>Leotiomycetes</taxon>
        <taxon>Helotiales</taxon>
        <taxon>Tricladiaceae</taxon>
        <taxon>Cudoniella</taxon>
    </lineage>
</organism>
<evidence type="ECO:0000313" key="9">
    <source>
        <dbReference type="Proteomes" id="UP000566819"/>
    </source>
</evidence>
<feature type="transmembrane region" description="Helical" evidence="6">
    <location>
        <begin position="90"/>
        <end position="108"/>
    </location>
</feature>
<sequence length="1045" mass="115239">MNSEKSASPTVLSDQTHHDVENLESISQESKADAENPDGFEREEEYPTGAKLAMIMISLFLAIFLVALDRTIIATAIPQITNDFDSLDDIGWYGSTYMLTSCAFQLLFGKLYTFYSMKWVFLSAILLFEIGSAIDGAAPNSVVFIVGRAIAGLGSSGIFSGAIIIMTQSVPLEKRGAYQGGFGAVFGWASVIGPLLGGEFNFNPGWVTIKADKHIGAFTTHVTWRWCFYINLPIGAVTAIIIALRFNISPPKQTAKSIREKVAQLDPIGTMFFLPGVICLLLALQWGGFTYAWGSSRIIALLVLSGLLLLGFVAVQIWQRDNATVPPRIITQHSIASGFFYAFVVGSAMMILVYFIAIWFQSIQNVSAYEAGIRMLPFVLSLVVGSIMAGIFIGVVGYYTQFMIIGTIFMSVGAGLLTTFDTQTTTAKWIGYQILFGFGLGLGMQMPSMAAQTVLKDSDVPIGASLMFFAQWLGGSIFISVGQNVLSSKLASGLSAIPGFDPKYVIAYGATDFRKYVPEELIGVVLTVYNAALTKVFEVALILSCTYGAPALEFFGSHGIYTHAQGWTSSPDGRGTIDIISSCFFTIFICIWSVLCVNIGPPGESAFAKVFQKIKLAILCVLGPDFLLLLVVGQWNSARNSCRKFEEQGIKGWSMRHSFYADMGGFIARTGEGVTWPLDANQLLYLIDEGWITEPMISSQVLLDKKDIDDRNKQNTLVRIFTIAQILWFLISCIARGRQRLTVTTLELTTVGFITTTIGVSVFWFNKPADIETQKRIDINATLPEILARAGRDDAYYCLFGLFSWGSNLVAWSFDFPTTLERQAWRACSIILVAAIGAGGVYHEILRKFFPNKKIEACDRFATNKPGISIYEPKPSPTEKFTRRLERQRKRLVIRLSNISPNGDPSLTIPLRVLLPALFCAGAQNPDIYKTVNWVGFLPHIVVDSKNFDAQVFCPPPFPSSINSMCPTGLCKRTTQASQSIFAKRIIQYKLYYDQIIERDDECLLNSTRRSLEKLDTNLETQAFPVAIANGFITKEETSIINAMP</sequence>